<evidence type="ECO:0000313" key="3">
    <source>
        <dbReference type="Proteomes" id="UP000663838"/>
    </source>
</evidence>
<proteinExistence type="predicted"/>
<dbReference type="Proteomes" id="UP000663838">
    <property type="component" value="Unassembled WGS sequence"/>
</dbReference>
<feature type="non-terminal residue" evidence="2">
    <location>
        <position position="1"/>
    </location>
</feature>
<protein>
    <submittedName>
        <fullName evidence="2">Uncharacterized protein</fullName>
    </submittedName>
</protein>
<organism evidence="2 3">
    <name type="scientific">Rotaria socialis</name>
    <dbReference type="NCBI Taxonomy" id="392032"/>
    <lineage>
        <taxon>Eukaryota</taxon>
        <taxon>Metazoa</taxon>
        <taxon>Spiralia</taxon>
        <taxon>Gnathifera</taxon>
        <taxon>Rotifera</taxon>
        <taxon>Eurotatoria</taxon>
        <taxon>Bdelloidea</taxon>
        <taxon>Philodinida</taxon>
        <taxon>Philodinidae</taxon>
        <taxon>Rotaria</taxon>
    </lineage>
</organism>
<name>A0A820V9E0_9BILA</name>
<sequence>AEKHNITDLNKSKHSQDAYDALLGGRLDRRDDGLDDYDDDDDGRLLDRRDDGLLLRLDRDLAALDLAFDEDCLVSS</sequence>
<reference evidence="2" key="1">
    <citation type="submission" date="2021-02" db="EMBL/GenBank/DDBJ databases">
        <authorList>
            <person name="Nowell W R."/>
        </authorList>
    </citation>
    <scope>NUCLEOTIDE SEQUENCE</scope>
</reference>
<accession>A0A820V9E0</accession>
<evidence type="ECO:0000313" key="2">
    <source>
        <dbReference type="EMBL" id="CAF4498060.1"/>
    </source>
</evidence>
<dbReference type="Proteomes" id="UP000663865">
    <property type="component" value="Unassembled WGS sequence"/>
</dbReference>
<comment type="caution">
    <text evidence="2">The sequence shown here is derived from an EMBL/GenBank/DDBJ whole genome shotgun (WGS) entry which is preliminary data.</text>
</comment>
<evidence type="ECO:0000313" key="1">
    <source>
        <dbReference type="EMBL" id="CAF3699648.1"/>
    </source>
</evidence>
<dbReference type="AlphaFoldDB" id="A0A820V9E0"/>
<dbReference type="EMBL" id="CAJOBS010000110">
    <property type="protein sequence ID" value="CAF4498060.1"/>
    <property type="molecule type" value="Genomic_DNA"/>
</dbReference>
<gene>
    <name evidence="1" type="ORF">KIK155_LOCUS26558</name>
    <name evidence="2" type="ORF">TOA249_LOCUS3187</name>
</gene>
<dbReference type="EMBL" id="CAJNYV010004848">
    <property type="protein sequence ID" value="CAF3699648.1"/>
    <property type="molecule type" value="Genomic_DNA"/>
</dbReference>